<dbReference type="Pfam" id="PF13649">
    <property type="entry name" value="Methyltransf_25"/>
    <property type="match status" value="1"/>
</dbReference>
<evidence type="ECO:0000259" key="3">
    <source>
        <dbReference type="Pfam" id="PF13649"/>
    </source>
</evidence>
<dbReference type="Gene3D" id="2.20.25.110">
    <property type="entry name" value="S-adenosyl-L-methionine-dependent methyltransferases"/>
    <property type="match status" value="1"/>
</dbReference>
<organism evidence="4 5">
    <name type="scientific">Fimbriiglobus ruber</name>
    <dbReference type="NCBI Taxonomy" id="1908690"/>
    <lineage>
        <taxon>Bacteria</taxon>
        <taxon>Pseudomonadati</taxon>
        <taxon>Planctomycetota</taxon>
        <taxon>Planctomycetia</taxon>
        <taxon>Gemmatales</taxon>
        <taxon>Gemmataceae</taxon>
        <taxon>Fimbriiglobus</taxon>
    </lineage>
</organism>
<dbReference type="CDD" id="cd02440">
    <property type="entry name" value="AdoMet_MTases"/>
    <property type="match status" value="1"/>
</dbReference>
<dbReference type="EMBL" id="NIDE01000017">
    <property type="protein sequence ID" value="OWK36755.1"/>
    <property type="molecule type" value="Genomic_DNA"/>
</dbReference>
<evidence type="ECO:0000313" key="4">
    <source>
        <dbReference type="EMBL" id="OWK36755.1"/>
    </source>
</evidence>
<proteinExistence type="predicted"/>
<evidence type="ECO:0000313" key="5">
    <source>
        <dbReference type="Proteomes" id="UP000214646"/>
    </source>
</evidence>
<comment type="caution">
    <text evidence="4">The sequence shown here is derived from an EMBL/GenBank/DDBJ whole genome shotgun (WGS) entry which is preliminary data.</text>
</comment>
<accession>A0A225DK38</accession>
<dbReference type="InterPro" id="IPR041698">
    <property type="entry name" value="Methyltransf_25"/>
</dbReference>
<dbReference type="AlphaFoldDB" id="A0A225DK38"/>
<name>A0A225DK38_9BACT</name>
<dbReference type="PANTHER" id="PTHR43861:SF1">
    <property type="entry name" value="TRANS-ACONITATE 2-METHYLTRANSFERASE"/>
    <property type="match status" value="1"/>
</dbReference>
<feature type="domain" description="Methyltransferase" evidence="3">
    <location>
        <begin position="2"/>
        <end position="84"/>
    </location>
</feature>
<evidence type="ECO:0000256" key="2">
    <source>
        <dbReference type="ARBA" id="ARBA00022679"/>
    </source>
</evidence>
<dbReference type="PANTHER" id="PTHR43861">
    <property type="entry name" value="TRANS-ACONITATE 2-METHYLTRANSFERASE-RELATED"/>
    <property type="match status" value="1"/>
</dbReference>
<dbReference type="GO" id="GO:0008168">
    <property type="term" value="F:methyltransferase activity"/>
    <property type="evidence" value="ECO:0007669"/>
    <property type="project" value="UniProtKB-KW"/>
</dbReference>
<keyword evidence="2 4" id="KW-0808">Transferase</keyword>
<dbReference type="Proteomes" id="UP000214646">
    <property type="component" value="Unassembled WGS sequence"/>
</dbReference>
<protein>
    <submittedName>
        <fullName evidence="4">Methyltransferase</fullName>
    </submittedName>
</protein>
<dbReference type="SUPFAM" id="SSF53335">
    <property type="entry name" value="S-adenosyl-L-methionine-dependent methyltransferases"/>
    <property type="match status" value="1"/>
</dbReference>
<reference evidence="5" key="1">
    <citation type="submission" date="2017-06" db="EMBL/GenBank/DDBJ databases">
        <title>Genome analysis of Fimbriiglobus ruber SP5, the first member of the order Planctomycetales with confirmed chitinolytic capability.</title>
        <authorList>
            <person name="Ravin N.V."/>
            <person name="Rakitin A.L."/>
            <person name="Ivanova A.A."/>
            <person name="Beletsky A.V."/>
            <person name="Kulichevskaya I.S."/>
            <person name="Mardanov A.V."/>
            <person name="Dedysh S.N."/>
        </authorList>
    </citation>
    <scope>NUCLEOTIDE SEQUENCE [LARGE SCALE GENOMIC DNA]</scope>
    <source>
        <strain evidence="5">SP5</strain>
    </source>
</reference>
<keyword evidence="5" id="KW-1185">Reference proteome</keyword>
<evidence type="ECO:0000256" key="1">
    <source>
        <dbReference type="ARBA" id="ARBA00022603"/>
    </source>
</evidence>
<gene>
    <name evidence="4" type="ORF">FRUB_09318</name>
</gene>
<dbReference type="GO" id="GO:0032259">
    <property type="term" value="P:methylation"/>
    <property type="evidence" value="ECO:0007669"/>
    <property type="project" value="UniProtKB-KW"/>
</dbReference>
<dbReference type="Gene3D" id="3.40.50.150">
    <property type="entry name" value="Vaccinia Virus protein VP39"/>
    <property type="match status" value="1"/>
</dbReference>
<keyword evidence="1 4" id="KW-0489">Methyltransferase</keyword>
<sequence>MTRILAKKIGRVVGLDVSEAMLAKAKALTRSDNLTYKTGDFRNFSLGESFDAVTCRSNSLNYVNAPVELEDVFRCVYHHLQPGGLFIFDVLDETRFRQLADKKVIASVGERVFEIYFFYDPKNRISESRVVIEKVVERHRRVPIETQDVRRAASKVGLMVADKFGYSWRYYVLRKPI</sequence>
<dbReference type="InterPro" id="IPR029063">
    <property type="entry name" value="SAM-dependent_MTases_sf"/>
</dbReference>